<feature type="compositionally biased region" description="Basic and acidic residues" evidence="1">
    <location>
        <begin position="9"/>
        <end position="28"/>
    </location>
</feature>
<dbReference type="Proteomes" id="UP000531561">
    <property type="component" value="Unassembled WGS sequence"/>
</dbReference>
<dbReference type="OrthoDB" id="3542858at2759"/>
<name>A0A8H6AMN1_9HELO</name>
<organism evidence="2 3">
    <name type="scientific">Botrytis fragariae</name>
    <dbReference type="NCBI Taxonomy" id="1964551"/>
    <lineage>
        <taxon>Eukaryota</taxon>
        <taxon>Fungi</taxon>
        <taxon>Dikarya</taxon>
        <taxon>Ascomycota</taxon>
        <taxon>Pezizomycotina</taxon>
        <taxon>Leotiomycetes</taxon>
        <taxon>Helotiales</taxon>
        <taxon>Sclerotiniaceae</taxon>
        <taxon>Botrytis</taxon>
    </lineage>
</organism>
<dbReference type="GeneID" id="59264327"/>
<comment type="caution">
    <text evidence="2">The sequence shown here is derived from an EMBL/GenBank/DDBJ whole genome shotgun (WGS) entry which is preliminary data.</text>
</comment>
<sequence length="257" mass="30030">MFNKKLFHRKDNESRKKRDGRDDQREAPRGGSRASSRDNRNIPRSDMTSNYREHMRYLKPVLKRFAVMPGLSKDAGILLQKVLDLFKMLRENNESLFGHSKIGGDCVKEIEKNLANSQKIQRRIDKYIKNEEKKLREEGPMQKEGNIKAFEEGFKEVHKCSPETWEVRRIIEKNTDDLGLIIAEYDELLISENCIEDDYNKQVVEKLISRSSKLKAKHEEALSILAKDDPQTQSRESRSDTRVPRPNNTRNYTGHAR</sequence>
<feature type="region of interest" description="Disordered" evidence="1">
    <location>
        <begin position="222"/>
        <end position="257"/>
    </location>
</feature>
<accession>A0A8H6AMN1</accession>
<feature type="compositionally biased region" description="Polar residues" evidence="1">
    <location>
        <begin position="246"/>
        <end position="257"/>
    </location>
</feature>
<evidence type="ECO:0000313" key="2">
    <source>
        <dbReference type="EMBL" id="KAF5870156.1"/>
    </source>
</evidence>
<proteinExistence type="predicted"/>
<gene>
    <name evidence="2" type="ORF">Bfra_010302</name>
</gene>
<keyword evidence="3" id="KW-1185">Reference proteome</keyword>
<dbReference type="EMBL" id="JABFCT010000015">
    <property type="protein sequence ID" value="KAF5870156.1"/>
    <property type="molecule type" value="Genomic_DNA"/>
</dbReference>
<dbReference type="AlphaFoldDB" id="A0A8H6AMN1"/>
<evidence type="ECO:0000256" key="1">
    <source>
        <dbReference type="SAM" id="MobiDB-lite"/>
    </source>
</evidence>
<feature type="compositionally biased region" description="Basic and acidic residues" evidence="1">
    <location>
        <begin position="222"/>
        <end position="243"/>
    </location>
</feature>
<dbReference type="RefSeq" id="XP_037189103.1">
    <property type="nucleotide sequence ID" value="XM_037340635.1"/>
</dbReference>
<feature type="region of interest" description="Disordered" evidence="1">
    <location>
        <begin position="1"/>
        <end position="51"/>
    </location>
</feature>
<protein>
    <submittedName>
        <fullName evidence="2">Uncharacterized protein</fullName>
    </submittedName>
</protein>
<reference evidence="2 3" key="1">
    <citation type="journal article" date="2020" name="Phytopathology">
        <title>A high-quality genome resource of Botrytis fragariae, a new and rapidly spreading fungal pathogen causing strawberry gray mold in the U.S.A.</title>
        <authorList>
            <person name="Wu Y."/>
            <person name="Saski C.A."/>
            <person name="Schnabel G."/>
            <person name="Xiao S."/>
            <person name="Hu M."/>
        </authorList>
    </citation>
    <scope>NUCLEOTIDE SEQUENCE [LARGE SCALE GENOMIC DNA]</scope>
    <source>
        <strain evidence="2 3">BVB16</strain>
    </source>
</reference>
<evidence type="ECO:0000313" key="3">
    <source>
        <dbReference type="Proteomes" id="UP000531561"/>
    </source>
</evidence>